<sequence length="118" mass="13070">MSSILKVVSSAIVASLDIALCVLSYLPQCFDIRSARAYVPSPTDEPRRKFEGDVCWIGDTHVSDCCRRYYRAMVIKQEGRLHPALHYLAIDGSEEVTMVAAVANMTVARRQANALLPV</sequence>
<evidence type="ECO:0008006" key="4">
    <source>
        <dbReference type="Google" id="ProtNLM"/>
    </source>
</evidence>
<name>A0ABT3DUQ4_9XANT</name>
<keyword evidence="1" id="KW-0812">Transmembrane</keyword>
<keyword evidence="1" id="KW-1133">Transmembrane helix</keyword>
<dbReference type="RefSeq" id="WP_267122634.1">
    <property type="nucleotide sequence ID" value="NZ_JANFWR010000010.1"/>
</dbReference>
<protein>
    <recommendedName>
        <fullName evidence="4">Secreted protein</fullName>
    </recommendedName>
</protein>
<dbReference type="EMBL" id="JANFWR010000010">
    <property type="protein sequence ID" value="MCW0399228.1"/>
    <property type="molecule type" value="Genomic_DNA"/>
</dbReference>
<organism evidence="2 3">
    <name type="scientific">Xanthomonas sacchari</name>
    <dbReference type="NCBI Taxonomy" id="56458"/>
    <lineage>
        <taxon>Bacteria</taxon>
        <taxon>Pseudomonadati</taxon>
        <taxon>Pseudomonadota</taxon>
        <taxon>Gammaproteobacteria</taxon>
        <taxon>Lysobacterales</taxon>
        <taxon>Lysobacteraceae</taxon>
        <taxon>Xanthomonas</taxon>
    </lineage>
</organism>
<evidence type="ECO:0000256" key="1">
    <source>
        <dbReference type="SAM" id="Phobius"/>
    </source>
</evidence>
<proteinExistence type="predicted"/>
<reference evidence="2 3" key="1">
    <citation type="submission" date="2022-06" db="EMBL/GenBank/DDBJ databases">
        <title>Dynamics of rice microbiomes reveals core vertical transmitted seed endophytes.</title>
        <authorList>
            <person name="Liao K."/>
            <person name="Zhang X."/>
        </authorList>
    </citation>
    <scope>NUCLEOTIDE SEQUENCE [LARGE SCALE GENOMIC DNA]</scope>
    <source>
        <strain evidence="2 3">YT10-10-1</strain>
    </source>
</reference>
<feature type="transmembrane region" description="Helical" evidence="1">
    <location>
        <begin position="7"/>
        <end position="26"/>
    </location>
</feature>
<gene>
    <name evidence="2" type="ORF">NB700_001784</name>
</gene>
<keyword evidence="1" id="KW-0472">Membrane</keyword>
<evidence type="ECO:0000313" key="2">
    <source>
        <dbReference type="EMBL" id="MCW0399228.1"/>
    </source>
</evidence>
<comment type="caution">
    <text evidence="2">The sequence shown here is derived from an EMBL/GenBank/DDBJ whole genome shotgun (WGS) entry which is preliminary data.</text>
</comment>
<accession>A0ABT3DUQ4</accession>
<dbReference type="Proteomes" id="UP001320843">
    <property type="component" value="Unassembled WGS sequence"/>
</dbReference>
<evidence type="ECO:0000313" key="3">
    <source>
        <dbReference type="Proteomes" id="UP001320843"/>
    </source>
</evidence>
<keyword evidence="3" id="KW-1185">Reference proteome</keyword>